<dbReference type="PANTHER" id="PTHR11986">
    <property type="entry name" value="AMINOTRANSFERASE CLASS III"/>
    <property type="match status" value="1"/>
</dbReference>
<evidence type="ECO:0000256" key="7">
    <source>
        <dbReference type="SAM" id="MobiDB-lite"/>
    </source>
</evidence>
<dbReference type="Proteomes" id="UP000076727">
    <property type="component" value="Unassembled WGS sequence"/>
</dbReference>
<dbReference type="CDD" id="cd00610">
    <property type="entry name" value="OAT_like"/>
    <property type="match status" value="1"/>
</dbReference>
<dbReference type="InterPro" id="IPR049704">
    <property type="entry name" value="Aminotrans_3_PPA_site"/>
</dbReference>
<evidence type="ECO:0000256" key="4">
    <source>
        <dbReference type="ARBA" id="ARBA00022679"/>
    </source>
</evidence>
<proteinExistence type="inferred from homology"/>
<accession>A0A165N0T8</accession>
<dbReference type="InterPro" id="IPR015422">
    <property type="entry name" value="PyrdxlP-dep_Trfase_small"/>
</dbReference>
<keyword evidence="5 6" id="KW-0663">Pyridoxal phosphate</keyword>
<keyword evidence="3" id="KW-0032">Aminotransferase</keyword>
<dbReference type="STRING" id="1314783.A0A165N0T8"/>
<keyword evidence="9" id="KW-1185">Reference proteome</keyword>
<evidence type="ECO:0000256" key="1">
    <source>
        <dbReference type="ARBA" id="ARBA00001933"/>
    </source>
</evidence>
<dbReference type="PROSITE" id="PS00600">
    <property type="entry name" value="AA_TRANSFER_CLASS_3"/>
    <property type="match status" value="1"/>
</dbReference>
<evidence type="ECO:0000256" key="3">
    <source>
        <dbReference type="ARBA" id="ARBA00022576"/>
    </source>
</evidence>
<dbReference type="GO" id="GO:0042802">
    <property type="term" value="F:identical protein binding"/>
    <property type="evidence" value="ECO:0007669"/>
    <property type="project" value="TreeGrafter"/>
</dbReference>
<protein>
    <recommendedName>
        <fullName evidence="10">Acetylornithine aminotransferase</fullName>
    </recommendedName>
</protein>
<evidence type="ECO:0000313" key="8">
    <source>
        <dbReference type="EMBL" id="KZT66368.1"/>
    </source>
</evidence>
<organism evidence="8 9">
    <name type="scientific">Daedalea quercina L-15889</name>
    <dbReference type="NCBI Taxonomy" id="1314783"/>
    <lineage>
        <taxon>Eukaryota</taxon>
        <taxon>Fungi</taxon>
        <taxon>Dikarya</taxon>
        <taxon>Basidiomycota</taxon>
        <taxon>Agaricomycotina</taxon>
        <taxon>Agaricomycetes</taxon>
        <taxon>Polyporales</taxon>
        <taxon>Fomitopsis</taxon>
    </lineage>
</organism>
<dbReference type="InterPro" id="IPR050103">
    <property type="entry name" value="Class-III_PLP-dep_AT"/>
</dbReference>
<comment type="similarity">
    <text evidence="2 6">Belongs to the class-III pyridoxal-phosphate-dependent aminotransferase family.</text>
</comment>
<dbReference type="AlphaFoldDB" id="A0A165N0T8"/>
<dbReference type="InterPro" id="IPR005814">
    <property type="entry name" value="Aminotrans_3"/>
</dbReference>
<evidence type="ECO:0000256" key="6">
    <source>
        <dbReference type="RuleBase" id="RU003560"/>
    </source>
</evidence>
<evidence type="ECO:0000256" key="2">
    <source>
        <dbReference type="ARBA" id="ARBA00008954"/>
    </source>
</evidence>
<dbReference type="PANTHER" id="PTHR11986:SF79">
    <property type="entry name" value="ACETYLORNITHINE AMINOTRANSFERASE, MITOCHONDRIAL"/>
    <property type="match status" value="1"/>
</dbReference>
<dbReference type="GO" id="GO:0008483">
    <property type="term" value="F:transaminase activity"/>
    <property type="evidence" value="ECO:0007669"/>
    <property type="project" value="UniProtKB-KW"/>
</dbReference>
<dbReference type="FunFam" id="3.40.640.10:FF:000013">
    <property type="entry name" value="4-aminobutyrate aminotransferase"/>
    <property type="match status" value="1"/>
</dbReference>
<feature type="region of interest" description="Disordered" evidence="7">
    <location>
        <begin position="42"/>
        <end position="71"/>
    </location>
</feature>
<dbReference type="Pfam" id="PF00202">
    <property type="entry name" value="Aminotran_3"/>
    <property type="match status" value="1"/>
</dbReference>
<reference evidence="8 9" key="1">
    <citation type="journal article" date="2016" name="Mol. Biol. Evol.">
        <title>Comparative Genomics of Early-Diverging Mushroom-Forming Fungi Provides Insights into the Origins of Lignocellulose Decay Capabilities.</title>
        <authorList>
            <person name="Nagy L.G."/>
            <person name="Riley R."/>
            <person name="Tritt A."/>
            <person name="Adam C."/>
            <person name="Daum C."/>
            <person name="Floudas D."/>
            <person name="Sun H."/>
            <person name="Yadav J.S."/>
            <person name="Pangilinan J."/>
            <person name="Larsson K.H."/>
            <person name="Matsuura K."/>
            <person name="Barry K."/>
            <person name="Labutti K."/>
            <person name="Kuo R."/>
            <person name="Ohm R.A."/>
            <person name="Bhattacharya S.S."/>
            <person name="Shirouzu T."/>
            <person name="Yoshinaga Y."/>
            <person name="Martin F.M."/>
            <person name="Grigoriev I.V."/>
            <person name="Hibbett D.S."/>
        </authorList>
    </citation>
    <scope>NUCLEOTIDE SEQUENCE [LARGE SCALE GENOMIC DNA]</scope>
    <source>
        <strain evidence="8 9">L-15889</strain>
    </source>
</reference>
<name>A0A165N0T8_9APHY</name>
<comment type="cofactor">
    <cofactor evidence="1">
        <name>pyridoxal 5'-phosphate</name>
        <dbReference type="ChEBI" id="CHEBI:597326"/>
    </cofactor>
</comment>
<dbReference type="EMBL" id="KV429090">
    <property type="protein sequence ID" value="KZT66368.1"/>
    <property type="molecule type" value="Genomic_DNA"/>
</dbReference>
<evidence type="ECO:0000256" key="5">
    <source>
        <dbReference type="ARBA" id="ARBA00022898"/>
    </source>
</evidence>
<dbReference type="InterPro" id="IPR015424">
    <property type="entry name" value="PyrdxlP-dep_Trfase"/>
</dbReference>
<keyword evidence="4" id="KW-0808">Transferase</keyword>
<evidence type="ECO:0000313" key="9">
    <source>
        <dbReference type="Proteomes" id="UP000076727"/>
    </source>
</evidence>
<sequence>MLSAARVIQYAPARKVPCAVAASASVRPSAAPSICPKSVRTLTKTARSTRSDHISPQARSHQSASNNGLISPHPAVATAGHQYRTMATSSSPSPSVQFGEKYVTAGLSRSLNAVVEKGEGSYLFVEDGRKMLDFTCGIGVTNLGHCHPRISAAAAKQCMEVVHMQCSIAFHPPYLKLIEKVLPLMPDPSLNSFFWWNSGSEAIEAAIKIARTATGRQNIISMQGAYHGRTFGAMAVTKSKTVYSEGVHPLMPGVYTLPYPYWHHFGLPPSTPSSQLSSLCLAQLDLLLKQQTAPRDTAAILIETVLGEGGYIPAPPEFLRGLREVCDKHGILLIIDEVQCGYGRAGKQFAIEYSGVRPDIMTIAKGLANGFPLSGVISRKEITDKLKAGSMGGTYAGNAVACAAACEVVDVMREEKVLENVNERSQELFTALNALRNNPKLAPCILDVRGQGLMVAVEFASPVGTGAHDPFVNPSVPKSLASRIAKRCQEKGMLILTTSVYEVIRFIPPLNITKEDLAKGCQIFKKAVEEVVREG</sequence>
<gene>
    <name evidence="8" type="ORF">DAEQUDRAFT_730343</name>
</gene>
<evidence type="ECO:0008006" key="10">
    <source>
        <dbReference type="Google" id="ProtNLM"/>
    </source>
</evidence>
<dbReference type="GO" id="GO:0030170">
    <property type="term" value="F:pyridoxal phosphate binding"/>
    <property type="evidence" value="ECO:0007669"/>
    <property type="project" value="InterPro"/>
</dbReference>
<dbReference type="Gene3D" id="3.40.640.10">
    <property type="entry name" value="Type I PLP-dependent aspartate aminotransferase-like (Major domain)"/>
    <property type="match status" value="1"/>
</dbReference>
<dbReference type="Gene3D" id="3.90.1150.10">
    <property type="entry name" value="Aspartate Aminotransferase, domain 1"/>
    <property type="match status" value="1"/>
</dbReference>
<feature type="compositionally biased region" description="Polar residues" evidence="7">
    <location>
        <begin position="57"/>
        <end position="69"/>
    </location>
</feature>
<dbReference type="OrthoDB" id="10260828at2759"/>
<dbReference type="InterPro" id="IPR015421">
    <property type="entry name" value="PyrdxlP-dep_Trfase_major"/>
</dbReference>
<dbReference type="SUPFAM" id="SSF53383">
    <property type="entry name" value="PLP-dependent transferases"/>
    <property type="match status" value="1"/>
</dbReference>